<accession>A0A358HPZ6</accession>
<organism evidence="1 4">
    <name type="scientific">Thalassospira lucentensis</name>
    <dbReference type="NCBI Taxonomy" id="168935"/>
    <lineage>
        <taxon>Bacteria</taxon>
        <taxon>Pseudomonadati</taxon>
        <taxon>Pseudomonadota</taxon>
        <taxon>Alphaproteobacteria</taxon>
        <taxon>Rhodospirillales</taxon>
        <taxon>Thalassospiraceae</taxon>
        <taxon>Thalassospira</taxon>
    </lineage>
</organism>
<dbReference type="EMBL" id="DOOG01000046">
    <property type="protein sequence ID" value="HBU97257.1"/>
    <property type="molecule type" value="Genomic_DNA"/>
</dbReference>
<dbReference type="Proteomes" id="UP000264753">
    <property type="component" value="Unassembled WGS sequence"/>
</dbReference>
<dbReference type="EMBL" id="DPOP01000089">
    <property type="protein sequence ID" value="HCW67703.1"/>
    <property type="molecule type" value="Genomic_DNA"/>
</dbReference>
<evidence type="ECO:0000313" key="3">
    <source>
        <dbReference type="Proteomes" id="UP000264179"/>
    </source>
</evidence>
<sequence>MTSIPLNIAAMGGKTFDPKVSAEESEKAREKFMRQKAMYTARMEHESQKQVAWQNEQPMYSAIRLNGKLVGTMGINTGLTMTGISDGGAYRRAVIYAEKTGMSHDAFTEYAAEKVSQALESRYGASIEIEVFEPDARPTVGELQAEMFGTAVPDSAPASASISASDAFNDAELSCLKLFAQLCSQQAGDVDVLEELDRSQS</sequence>
<protein>
    <submittedName>
        <fullName evidence="1">Uncharacterized protein</fullName>
    </submittedName>
</protein>
<proteinExistence type="predicted"/>
<dbReference type="Proteomes" id="UP000264179">
    <property type="component" value="Unassembled WGS sequence"/>
</dbReference>
<dbReference type="AlphaFoldDB" id="A0A358HPZ6"/>
<reference evidence="3 4" key="1">
    <citation type="journal article" date="2018" name="Nat. Biotechnol.">
        <title>A standardized bacterial taxonomy based on genome phylogeny substantially revises the tree of life.</title>
        <authorList>
            <person name="Parks D.H."/>
            <person name="Chuvochina M."/>
            <person name="Waite D.W."/>
            <person name="Rinke C."/>
            <person name="Skarshewski A."/>
            <person name="Chaumeil P.A."/>
            <person name="Hugenholtz P."/>
        </authorList>
    </citation>
    <scope>NUCLEOTIDE SEQUENCE [LARGE SCALE GENOMIC DNA]</scope>
    <source>
        <strain evidence="1">UBA8707</strain>
        <strain evidence="2">UBA9881</strain>
    </source>
</reference>
<evidence type="ECO:0000313" key="1">
    <source>
        <dbReference type="EMBL" id="HBU97257.1"/>
    </source>
</evidence>
<evidence type="ECO:0000313" key="2">
    <source>
        <dbReference type="EMBL" id="HCW67703.1"/>
    </source>
</evidence>
<comment type="caution">
    <text evidence="1">The sequence shown here is derived from an EMBL/GenBank/DDBJ whole genome shotgun (WGS) entry which is preliminary data.</text>
</comment>
<evidence type="ECO:0000313" key="4">
    <source>
        <dbReference type="Proteomes" id="UP000264753"/>
    </source>
</evidence>
<name>A0A358HPZ6_9PROT</name>
<gene>
    <name evidence="1" type="ORF">DEF21_05030</name>
    <name evidence="2" type="ORF">DHR80_10965</name>
</gene>